<dbReference type="EMBL" id="MHOH01000004">
    <property type="protein sequence ID" value="OGZ61194.1"/>
    <property type="molecule type" value="Genomic_DNA"/>
</dbReference>
<dbReference type="AlphaFoldDB" id="A0A1G2HFE3"/>
<gene>
    <name evidence="2" type="ORF">A2919_00360</name>
</gene>
<organism evidence="2 3">
    <name type="scientific">Candidatus Spechtbacteria bacterium RIFCSPLOWO2_01_FULL_43_12</name>
    <dbReference type="NCBI Taxonomy" id="1802162"/>
    <lineage>
        <taxon>Bacteria</taxon>
        <taxon>Candidatus Spechtiibacteriota</taxon>
    </lineage>
</organism>
<evidence type="ECO:0000256" key="1">
    <source>
        <dbReference type="SAM" id="Phobius"/>
    </source>
</evidence>
<feature type="transmembrane region" description="Helical" evidence="1">
    <location>
        <begin position="21"/>
        <end position="46"/>
    </location>
</feature>
<keyword evidence="1" id="KW-0812">Transmembrane</keyword>
<keyword evidence="1" id="KW-1133">Transmembrane helix</keyword>
<dbReference type="InterPro" id="IPR007813">
    <property type="entry name" value="PilN"/>
</dbReference>
<reference evidence="2 3" key="1">
    <citation type="journal article" date="2016" name="Nat. Commun.">
        <title>Thousands of microbial genomes shed light on interconnected biogeochemical processes in an aquifer system.</title>
        <authorList>
            <person name="Anantharaman K."/>
            <person name="Brown C.T."/>
            <person name="Hug L.A."/>
            <person name="Sharon I."/>
            <person name="Castelle C.J."/>
            <person name="Probst A.J."/>
            <person name="Thomas B.C."/>
            <person name="Singh A."/>
            <person name="Wilkins M.J."/>
            <person name="Karaoz U."/>
            <person name="Brodie E.L."/>
            <person name="Williams K.H."/>
            <person name="Hubbard S.S."/>
            <person name="Banfield J.F."/>
        </authorList>
    </citation>
    <scope>NUCLEOTIDE SEQUENCE [LARGE SCALE GENOMIC DNA]</scope>
</reference>
<dbReference type="Pfam" id="PF05137">
    <property type="entry name" value="PilN"/>
    <property type="match status" value="1"/>
</dbReference>
<name>A0A1G2HFE3_9BACT</name>
<sequence length="182" mass="20862">MMQFNLLPKKYQSHFKDEIAARILYTLSIFVVIWMVVLGIVVFASFQFLAVQDQFVQESIESTKFIEETVEAQVFEEKIIGLNRLLLRVEVIMMEEGYDAGFLLEHFAPMLPAGSNLTSFTYSTNSNRIFLKGHADQRTQVIALQNRLEADPLFVDVEAPLSNLLRAEDVDFSFTLTLKDIE</sequence>
<evidence type="ECO:0000313" key="3">
    <source>
        <dbReference type="Proteomes" id="UP000178835"/>
    </source>
</evidence>
<comment type="caution">
    <text evidence="2">The sequence shown here is derived from an EMBL/GenBank/DDBJ whole genome shotgun (WGS) entry which is preliminary data.</text>
</comment>
<keyword evidence="1" id="KW-0472">Membrane</keyword>
<protein>
    <recommendedName>
        <fullName evidence="4">Fimbrial assembly protein</fullName>
    </recommendedName>
</protein>
<proteinExistence type="predicted"/>
<evidence type="ECO:0008006" key="4">
    <source>
        <dbReference type="Google" id="ProtNLM"/>
    </source>
</evidence>
<dbReference type="Proteomes" id="UP000178835">
    <property type="component" value="Unassembled WGS sequence"/>
</dbReference>
<accession>A0A1G2HFE3</accession>
<evidence type="ECO:0000313" key="2">
    <source>
        <dbReference type="EMBL" id="OGZ61194.1"/>
    </source>
</evidence>